<dbReference type="InterPro" id="IPR050487">
    <property type="entry name" value="FtsQ_DivIB"/>
</dbReference>
<dbReference type="EMBL" id="CP003326">
    <property type="protein sequence ID" value="AFS78314.1"/>
    <property type="molecule type" value="Genomic_DNA"/>
</dbReference>
<name>K0AYH7_GOTA9</name>
<keyword evidence="3" id="KW-0132">Cell division</keyword>
<evidence type="ECO:0000256" key="6">
    <source>
        <dbReference type="ARBA" id="ARBA00023136"/>
    </source>
</evidence>
<dbReference type="PANTHER" id="PTHR37820:SF1">
    <property type="entry name" value="CELL DIVISION PROTEIN FTSQ"/>
    <property type="match status" value="1"/>
</dbReference>
<keyword evidence="7" id="KW-0131">Cell cycle</keyword>
<gene>
    <name evidence="10" type="ordered locus">Curi_c13030</name>
</gene>
<dbReference type="HOGENOM" id="CLU_047677_4_2_9"/>
<dbReference type="eggNOG" id="COG1589">
    <property type="taxonomic scope" value="Bacteria"/>
</dbReference>
<proteinExistence type="predicted"/>
<organism evidence="10 11">
    <name type="scientific">Gottschalkia acidurici (strain ATCC 7906 / DSM 604 / BCRC 14475 / CIP 104303 / KCTC 5404 / NCIMB 10678 / 9a)</name>
    <name type="common">Clostridium acidurici</name>
    <dbReference type="NCBI Taxonomy" id="1128398"/>
    <lineage>
        <taxon>Bacteria</taxon>
        <taxon>Bacillati</taxon>
        <taxon>Bacillota</taxon>
        <taxon>Tissierellia</taxon>
        <taxon>Tissierellales</taxon>
        <taxon>Gottschalkiaceae</taxon>
        <taxon>Gottschalkia</taxon>
    </lineage>
</organism>
<evidence type="ECO:0000256" key="8">
    <source>
        <dbReference type="SAM" id="Phobius"/>
    </source>
</evidence>
<dbReference type="PANTHER" id="PTHR37820">
    <property type="entry name" value="CELL DIVISION PROTEIN DIVIB"/>
    <property type="match status" value="1"/>
</dbReference>
<keyword evidence="11" id="KW-1185">Reference proteome</keyword>
<dbReference type="GO" id="GO:0005886">
    <property type="term" value="C:plasma membrane"/>
    <property type="evidence" value="ECO:0007669"/>
    <property type="project" value="TreeGrafter"/>
</dbReference>
<sequence>MNKNIDKKINRKKKKLTVIVLIFITAIFFIGATKTSIFNLKTIVVKGNKEITKDKIIMSSGIIVGENIFKIDLKNSKENLLLHPYIKDISIKRKLPNKIIIDIKEKEEIVAIKHMNFYTYLSHDGLILDIVPEKKDNNTPVVTELEIKDPSIGNKVEYKTSKQGDNITSFFEECISSGLKQQIAFIKFDKGENITITLKSGVEVAFGTLNKVKYKLNFLSNTLEDLEKKDIKAKNIYLNKGNDIIVEVVNS</sequence>
<evidence type="ECO:0000313" key="11">
    <source>
        <dbReference type="Proteomes" id="UP000006094"/>
    </source>
</evidence>
<dbReference type="PROSITE" id="PS51779">
    <property type="entry name" value="POTRA"/>
    <property type="match status" value="1"/>
</dbReference>
<dbReference type="InterPro" id="IPR013685">
    <property type="entry name" value="POTRA_FtsQ_type"/>
</dbReference>
<evidence type="ECO:0000256" key="1">
    <source>
        <dbReference type="ARBA" id="ARBA00004370"/>
    </source>
</evidence>
<dbReference type="InterPro" id="IPR034746">
    <property type="entry name" value="POTRA"/>
</dbReference>
<evidence type="ECO:0000313" key="10">
    <source>
        <dbReference type="EMBL" id="AFS78314.1"/>
    </source>
</evidence>
<evidence type="ECO:0000256" key="2">
    <source>
        <dbReference type="ARBA" id="ARBA00022475"/>
    </source>
</evidence>
<feature type="transmembrane region" description="Helical" evidence="8">
    <location>
        <begin position="16"/>
        <end position="33"/>
    </location>
</feature>
<keyword evidence="6 8" id="KW-0472">Membrane</keyword>
<comment type="subcellular location">
    <subcellularLocation>
        <location evidence="1">Membrane</location>
    </subcellularLocation>
</comment>
<dbReference type="GO" id="GO:0051301">
    <property type="term" value="P:cell division"/>
    <property type="evidence" value="ECO:0007669"/>
    <property type="project" value="UniProtKB-KW"/>
</dbReference>
<dbReference type="RefSeq" id="WP_014967451.1">
    <property type="nucleotide sequence ID" value="NC_018664.1"/>
</dbReference>
<dbReference type="Pfam" id="PF08478">
    <property type="entry name" value="POTRA_1"/>
    <property type="match status" value="1"/>
</dbReference>
<dbReference type="AlphaFoldDB" id="K0AYH7"/>
<dbReference type="OrthoDB" id="1953902at2"/>
<keyword evidence="2" id="KW-1003">Cell membrane</keyword>
<dbReference type="Gene3D" id="3.10.20.310">
    <property type="entry name" value="membrane protein fhac"/>
    <property type="match status" value="1"/>
</dbReference>
<protein>
    <submittedName>
        <fullName evidence="10">Division protein, FtsQ-type</fullName>
    </submittedName>
</protein>
<feature type="domain" description="POTRA" evidence="9">
    <location>
        <begin position="38"/>
        <end position="106"/>
    </location>
</feature>
<dbReference type="KEGG" id="cad:Curi_c13030"/>
<evidence type="ECO:0000256" key="7">
    <source>
        <dbReference type="ARBA" id="ARBA00023306"/>
    </source>
</evidence>
<evidence type="ECO:0000259" key="9">
    <source>
        <dbReference type="PROSITE" id="PS51779"/>
    </source>
</evidence>
<dbReference type="Proteomes" id="UP000006094">
    <property type="component" value="Chromosome"/>
</dbReference>
<keyword evidence="5 8" id="KW-1133">Transmembrane helix</keyword>
<evidence type="ECO:0000256" key="3">
    <source>
        <dbReference type="ARBA" id="ARBA00022618"/>
    </source>
</evidence>
<evidence type="ECO:0000256" key="4">
    <source>
        <dbReference type="ARBA" id="ARBA00022692"/>
    </source>
</evidence>
<accession>K0AYH7</accession>
<keyword evidence="4 8" id="KW-0812">Transmembrane</keyword>
<dbReference type="STRING" id="1128398.Curi_c13030"/>
<reference evidence="10 11" key="1">
    <citation type="journal article" date="2012" name="PLoS ONE">
        <title>The purine-utilizing bacterium Clostridium acidurici 9a: a genome-guided metabolic reconsideration.</title>
        <authorList>
            <person name="Hartwich K."/>
            <person name="Poehlein A."/>
            <person name="Daniel R."/>
        </authorList>
    </citation>
    <scope>NUCLEOTIDE SEQUENCE [LARGE SCALE GENOMIC DNA]</scope>
    <source>
        <strain evidence="11">ATCC 7906 / DSM 604 / BCRC 14475 / CIP 104303 / KCTC 5404 / NCIMB 10678 / 9a</strain>
    </source>
</reference>
<evidence type="ECO:0000256" key="5">
    <source>
        <dbReference type="ARBA" id="ARBA00022989"/>
    </source>
</evidence>